<gene>
    <name evidence="2" type="ORF">US96_C0003G0029</name>
</gene>
<accession>A0A0G0NFI4</accession>
<evidence type="ECO:0000256" key="1">
    <source>
        <dbReference type="SAM" id="Phobius"/>
    </source>
</evidence>
<dbReference type="Proteomes" id="UP000034181">
    <property type="component" value="Unassembled WGS sequence"/>
</dbReference>
<name>A0A0G0NFI4_9BACT</name>
<keyword evidence="1" id="KW-0472">Membrane</keyword>
<feature type="transmembrane region" description="Helical" evidence="1">
    <location>
        <begin position="79"/>
        <end position="97"/>
    </location>
</feature>
<keyword evidence="1" id="KW-0812">Transmembrane</keyword>
<sequence>MVHSEKLVGYCLLAVGLVIIILAAFNVYQVFNALTKPVQLFSFPAVSLDLSSLGGGLPISAEAKAELLPATVLNQSANIAAHLFLMGFVVSVGYKIASLGVQLVRTIEVKVRGLPAQAGKTEEVKA</sequence>
<evidence type="ECO:0000313" key="2">
    <source>
        <dbReference type="EMBL" id="KKQ75871.1"/>
    </source>
</evidence>
<feature type="transmembrane region" description="Helical" evidence="1">
    <location>
        <begin position="7"/>
        <end position="31"/>
    </location>
</feature>
<dbReference type="EMBL" id="LBUZ01000003">
    <property type="protein sequence ID" value="KKQ75871.1"/>
    <property type="molecule type" value="Genomic_DNA"/>
</dbReference>
<proteinExistence type="predicted"/>
<keyword evidence="1" id="KW-1133">Transmembrane helix</keyword>
<evidence type="ECO:0000313" key="3">
    <source>
        <dbReference type="Proteomes" id="UP000034181"/>
    </source>
</evidence>
<comment type="caution">
    <text evidence="2">The sequence shown here is derived from an EMBL/GenBank/DDBJ whole genome shotgun (WGS) entry which is preliminary data.</text>
</comment>
<protein>
    <submittedName>
        <fullName evidence="2">Uncharacterized protein</fullName>
    </submittedName>
</protein>
<reference evidence="2 3" key="1">
    <citation type="journal article" date="2015" name="Nature">
        <title>rRNA introns, odd ribosomes, and small enigmatic genomes across a large radiation of phyla.</title>
        <authorList>
            <person name="Brown C.T."/>
            <person name="Hug L.A."/>
            <person name="Thomas B.C."/>
            <person name="Sharon I."/>
            <person name="Castelle C.J."/>
            <person name="Singh A."/>
            <person name="Wilkins M.J."/>
            <person name="Williams K.H."/>
            <person name="Banfield J.F."/>
        </authorList>
    </citation>
    <scope>NUCLEOTIDE SEQUENCE [LARGE SCALE GENOMIC DNA]</scope>
</reference>
<organism evidence="2 3">
    <name type="scientific">Candidatus Woesebacteria bacterium GW2011_GWB1_38_5b</name>
    <dbReference type="NCBI Taxonomy" id="1618569"/>
    <lineage>
        <taxon>Bacteria</taxon>
        <taxon>Candidatus Woeseibacteriota</taxon>
    </lineage>
</organism>
<dbReference type="AlphaFoldDB" id="A0A0G0NFI4"/>